<evidence type="ECO:0008006" key="4">
    <source>
        <dbReference type="Google" id="ProtNLM"/>
    </source>
</evidence>
<dbReference type="EMBL" id="CP036281">
    <property type="protein sequence ID" value="QDU78891.1"/>
    <property type="molecule type" value="Genomic_DNA"/>
</dbReference>
<evidence type="ECO:0000256" key="1">
    <source>
        <dbReference type="SAM" id="Phobius"/>
    </source>
</evidence>
<dbReference type="Proteomes" id="UP000317178">
    <property type="component" value="Chromosome"/>
</dbReference>
<dbReference type="RefSeq" id="WP_197440463.1">
    <property type="nucleotide sequence ID" value="NZ_CP036281.1"/>
</dbReference>
<dbReference type="Pfam" id="PF06127">
    <property type="entry name" value="Mpo1-like"/>
    <property type="match status" value="1"/>
</dbReference>
<evidence type="ECO:0000313" key="2">
    <source>
        <dbReference type="EMBL" id="QDU78891.1"/>
    </source>
</evidence>
<reference evidence="2 3" key="1">
    <citation type="submission" date="2019-02" db="EMBL/GenBank/DDBJ databases">
        <title>Deep-cultivation of Planctomycetes and their phenomic and genomic characterization uncovers novel biology.</title>
        <authorList>
            <person name="Wiegand S."/>
            <person name="Jogler M."/>
            <person name="Boedeker C."/>
            <person name="Pinto D."/>
            <person name="Vollmers J."/>
            <person name="Rivas-Marin E."/>
            <person name="Kohn T."/>
            <person name="Peeters S.H."/>
            <person name="Heuer A."/>
            <person name="Rast P."/>
            <person name="Oberbeckmann S."/>
            <person name="Bunk B."/>
            <person name="Jeske O."/>
            <person name="Meyerdierks A."/>
            <person name="Storesund J.E."/>
            <person name="Kallscheuer N."/>
            <person name="Luecker S."/>
            <person name="Lage O.M."/>
            <person name="Pohl T."/>
            <person name="Merkel B.J."/>
            <person name="Hornburger P."/>
            <person name="Mueller R.-W."/>
            <person name="Bruemmer F."/>
            <person name="Labrenz M."/>
            <person name="Spormann A.M."/>
            <person name="Op den Camp H."/>
            <person name="Overmann J."/>
            <person name="Amann R."/>
            <person name="Jetten M.S.M."/>
            <person name="Mascher T."/>
            <person name="Medema M.H."/>
            <person name="Devos D.P."/>
            <person name="Kaster A.-K."/>
            <person name="Ovreas L."/>
            <person name="Rohde M."/>
            <person name="Galperin M.Y."/>
            <person name="Jogler C."/>
        </authorList>
    </citation>
    <scope>NUCLEOTIDE SEQUENCE [LARGE SCALE GENOMIC DNA]</scope>
    <source>
        <strain evidence="2 3">Pla110</strain>
    </source>
</reference>
<feature type="transmembrane region" description="Helical" evidence="1">
    <location>
        <begin position="20"/>
        <end position="37"/>
    </location>
</feature>
<dbReference type="KEGG" id="plon:Pla110_05950"/>
<name>A0A518CI46_9PLAN</name>
<keyword evidence="1" id="KW-1133">Transmembrane helix</keyword>
<evidence type="ECO:0000313" key="3">
    <source>
        <dbReference type="Proteomes" id="UP000317178"/>
    </source>
</evidence>
<accession>A0A518CI46</accession>
<dbReference type="AlphaFoldDB" id="A0A518CI46"/>
<proteinExistence type="predicted"/>
<sequence length="97" mass="11015">MKRFIDNYIERHLHPVNRLLHLIGVPLTFVVSVIFLVQEQYWYALAAFVGGYILQFAGHAVEGNDAGEVVLVKRLAGKPYTEFGPRSQYYGSEATKE</sequence>
<dbReference type="InterPro" id="IPR009305">
    <property type="entry name" value="Mpo1-like"/>
</dbReference>
<gene>
    <name evidence="2" type="ORF">Pla110_05950</name>
</gene>
<keyword evidence="1" id="KW-0472">Membrane</keyword>
<keyword evidence="3" id="KW-1185">Reference proteome</keyword>
<protein>
    <recommendedName>
        <fullName evidence="4">DUF962 domain-containing protein</fullName>
    </recommendedName>
</protein>
<keyword evidence="1" id="KW-0812">Transmembrane</keyword>
<organism evidence="2 3">
    <name type="scientific">Polystyrenella longa</name>
    <dbReference type="NCBI Taxonomy" id="2528007"/>
    <lineage>
        <taxon>Bacteria</taxon>
        <taxon>Pseudomonadati</taxon>
        <taxon>Planctomycetota</taxon>
        <taxon>Planctomycetia</taxon>
        <taxon>Planctomycetales</taxon>
        <taxon>Planctomycetaceae</taxon>
        <taxon>Polystyrenella</taxon>
    </lineage>
</organism>